<dbReference type="AlphaFoldDB" id="A0A7J7GPS2"/>
<accession>A0A7J7GPS2</accession>
<gene>
    <name evidence="3" type="ORF">HYC85_019046</name>
</gene>
<feature type="region of interest" description="Disordered" evidence="1">
    <location>
        <begin position="110"/>
        <end position="141"/>
    </location>
</feature>
<dbReference type="GO" id="GO:0003677">
    <property type="term" value="F:DNA binding"/>
    <property type="evidence" value="ECO:0007669"/>
    <property type="project" value="TreeGrafter"/>
</dbReference>
<dbReference type="PANTHER" id="PTHR31089:SF1">
    <property type="entry name" value="CYCLIC DOF FACTOR 3"/>
    <property type="match status" value="1"/>
</dbReference>
<name>A0A7J7GPS2_CAMSI</name>
<dbReference type="InterPro" id="IPR036397">
    <property type="entry name" value="RNaseH_sf"/>
</dbReference>
<feature type="region of interest" description="Disordered" evidence="1">
    <location>
        <begin position="28"/>
        <end position="48"/>
    </location>
</feature>
<dbReference type="InterPro" id="IPR045174">
    <property type="entry name" value="Dof"/>
</dbReference>
<dbReference type="SUPFAM" id="SSF53098">
    <property type="entry name" value="Ribonuclease H-like"/>
    <property type="match status" value="1"/>
</dbReference>
<feature type="compositionally biased region" description="Basic and acidic residues" evidence="1">
    <location>
        <begin position="132"/>
        <end position="141"/>
    </location>
</feature>
<dbReference type="Pfam" id="PF13456">
    <property type="entry name" value="RVT_3"/>
    <property type="match status" value="1"/>
</dbReference>
<evidence type="ECO:0000256" key="1">
    <source>
        <dbReference type="SAM" id="MobiDB-lite"/>
    </source>
</evidence>
<dbReference type="EMBL" id="JACBKZ010000009">
    <property type="protein sequence ID" value="KAF5941404.1"/>
    <property type="molecule type" value="Genomic_DNA"/>
</dbReference>
<feature type="region of interest" description="Disordered" evidence="1">
    <location>
        <begin position="232"/>
        <end position="253"/>
    </location>
</feature>
<keyword evidence="4" id="KW-1185">Reference proteome</keyword>
<feature type="compositionally biased region" description="Acidic residues" evidence="1">
    <location>
        <begin position="235"/>
        <end position="249"/>
    </location>
</feature>
<dbReference type="Proteomes" id="UP000593564">
    <property type="component" value="Unassembled WGS sequence"/>
</dbReference>
<feature type="compositionally biased region" description="Low complexity" evidence="1">
    <location>
        <begin position="32"/>
        <end position="44"/>
    </location>
</feature>
<dbReference type="GO" id="GO:0003700">
    <property type="term" value="F:DNA-binding transcription factor activity"/>
    <property type="evidence" value="ECO:0007669"/>
    <property type="project" value="InterPro"/>
</dbReference>
<dbReference type="InterPro" id="IPR002156">
    <property type="entry name" value="RNaseH_domain"/>
</dbReference>
<comment type="caution">
    <text evidence="3">The sequence shown here is derived from an EMBL/GenBank/DDBJ whole genome shotgun (WGS) entry which is preliminary data.</text>
</comment>
<sequence>MASVLNLAEKQKAPNGIPNGFYKVEQNGDDCSSGSSVTTSNSTEEGVRNGIQEPMMGNLNGFISQIPCLPGIPRPYWNSATPILAVCLSEFPMPFYATPYWTVPWLPSPSPTTNQNVPSSAPNQNSPTLGKHSRDGDLIKKNSETSILIPKPIRIDDPDEAARSSIWATLGIKNDSSMMSRGGLFKAFQPKGGEKNHTPETNLALWANHAALSRSLSFEERGEQIVLGYIQNYDGDSDDDSDGDSDDDSVFPHLANGYANPVEIRVSSIDLSDDEDTKSNEEDDDEKMREVIDSAIRGVFREDESHRNALLTTETATRVMEAAMAVVTVAAMAVATVTIVTVAEKEARSFAKLLLYDRKLISPTLRKLPHPHVSSVTQGEARAVRLACKLLQALGLVNVQVESDNKSVIELSSLELVPPWDCRACLLDVGSLSRHLSISFSWVPREANCVAHWVASSHLKGALPLGWVGSPPAPLQELFCLMLRCNPI</sequence>
<dbReference type="GO" id="GO:0004523">
    <property type="term" value="F:RNA-DNA hybrid ribonuclease activity"/>
    <property type="evidence" value="ECO:0007669"/>
    <property type="project" value="InterPro"/>
</dbReference>
<organism evidence="3 4">
    <name type="scientific">Camellia sinensis</name>
    <name type="common">Tea plant</name>
    <name type="synonym">Thea sinensis</name>
    <dbReference type="NCBI Taxonomy" id="4442"/>
    <lineage>
        <taxon>Eukaryota</taxon>
        <taxon>Viridiplantae</taxon>
        <taxon>Streptophyta</taxon>
        <taxon>Embryophyta</taxon>
        <taxon>Tracheophyta</taxon>
        <taxon>Spermatophyta</taxon>
        <taxon>Magnoliopsida</taxon>
        <taxon>eudicotyledons</taxon>
        <taxon>Gunneridae</taxon>
        <taxon>Pentapetalae</taxon>
        <taxon>asterids</taxon>
        <taxon>Ericales</taxon>
        <taxon>Theaceae</taxon>
        <taxon>Camellia</taxon>
    </lineage>
</organism>
<protein>
    <recommendedName>
        <fullName evidence="2">RNase H type-1 domain-containing protein</fullName>
    </recommendedName>
</protein>
<dbReference type="PANTHER" id="PTHR31089">
    <property type="entry name" value="CYCLIC DOF FACTOR 2"/>
    <property type="match status" value="1"/>
</dbReference>
<dbReference type="CDD" id="cd06222">
    <property type="entry name" value="RNase_H_like"/>
    <property type="match status" value="1"/>
</dbReference>
<evidence type="ECO:0000313" key="4">
    <source>
        <dbReference type="Proteomes" id="UP000593564"/>
    </source>
</evidence>
<feature type="domain" description="RNase H type-1" evidence="2">
    <location>
        <begin position="372"/>
        <end position="457"/>
    </location>
</feature>
<feature type="compositionally biased region" description="Polar residues" evidence="1">
    <location>
        <begin position="111"/>
        <end position="128"/>
    </location>
</feature>
<dbReference type="Gene3D" id="3.30.420.10">
    <property type="entry name" value="Ribonuclease H-like superfamily/Ribonuclease H"/>
    <property type="match status" value="1"/>
</dbReference>
<dbReference type="InterPro" id="IPR012337">
    <property type="entry name" value="RNaseH-like_sf"/>
</dbReference>
<reference evidence="4" key="1">
    <citation type="journal article" date="2020" name="Nat. Commun.">
        <title>Genome assembly of wild tea tree DASZ reveals pedigree and selection history of tea varieties.</title>
        <authorList>
            <person name="Zhang W."/>
            <person name="Zhang Y."/>
            <person name="Qiu H."/>
            <person name="Guo Y."/>
            <person name="Wan H."/>
            <person name="Zhang X."/>
            <person name="Scossa F."/>
            <person name="Alseekh S."/>
            <person name="Zhang Q."/>
            <person name="Wang P."/>
            <person name="Xu L."/>
            <person name="Schmidt M.H."/>
            <person name="Jia X."/>
            <person name="Li D."/>
            <person name="Zhu A."/>
            <person name="Guo F."/>
            <person name="Chen W."/>
            <person name="Ni D."/>
            <person name="Usadel B."/>
            <person name="Fernie A.R."/>
            <person name="Wen W."/>
        </authorList>
    </citation>
    <scope>NUCLEOTIDE SEQUENCE [LARGE SCALE GENOMIC DNA]</scope>
    <source>
        <strain evidence="4">cv. G240</strain>
    </source>
</reference>
<evidence type="ECO:0000259" key="2">
    <source>
        <dbReference type="Pfam" id="PF13456"/>
    </source>
</evidence>
<reference evidence="3 4" key="2">
    <citation type="submission" date="2020-07" db="EMBL/GenBank/DDBJ databases">
        <title>Genome assembly of wild tea tree DASZ reveals pedigree and selection history of tea varieties.</title>
        <authorList>
            <person name="Zhang W."/>
        </authorList>
    </citation>
    <scope>NUCLEOTIDE SEQUENCE [LARGE SCALE GENOMIC DNA]</scope>
    <source>
        <strain evidence="4">cv. G240</strain>
        <tissue evidence="3">Leaf</tissue>
    </source>
</reference>
<evidence type="ECO:0000313" key="3">
    <source>
        <dbReference type="EMBL" id="KAF5941404.1"/>
    </source>
</evidence>
<proteinExistence type="predicted"/>
<dbReference type="InterPro" id="IPR044730">
    <property type="entry name" value="RNase_H-like_dom_plant"/>
</dbReference>